<keyword evidence="2" id="KW-1133">Transmembrane helix</keyword>
<accession>A0A1D2VKR1</accession>
<organism evidence="3 4">
    <name type="scientific">Ascoidea rubescens DSM 1968</name>
    <dbReference type="NCBI Taxonomy" id="1344418"/>
    <lineage>
        <taxon>Eukaryota</taxon>
        <taxon>Fungi</taxon>
        <taxon>Dikarya</taxon>
        <taxon>Ascomycota</taxon>
        <taxon>Saccharomycotina</taxon>
        <taxon>Saccharomycetes</taxon>
        <taxon>Ascoideaceae</taxon>
        <taxon>Ascoidea</taxon>
    </lineage>
</organism>
<dbReference type="RefSeq" id="XP_020048475.1">
    <property type="nucleotide sequence ID" value="XM_020189045.1"/>
</dbReference>
<evidence type="ECO:0000256" key="2">
    <source>
        <dbReference type="SAM" id="Phobius"/>
    </source>
</evidence>
<feature type="compositionally biased region" description="Basic and acidic residues" evidence="1">
    <location>
        <begin position="100"/>
        <end position="109"/>
    </location>
</feature>
<keyword evidence="2" id="KW-0812">Transmembrane</keyword>
<dbReference type="Proteomes" id="UP000095038">
    <property type="component" value="Unassembled WGS sequence"/>
</dbReference>
<dbReference type="InParanoid" id="A0A1D2VKR1"/>
<dbReference type="AlphaFoldDB" id="A0A1D2VKR1"/>
<proteinExistence type="predicted"/>
<name>A0A1D2VKR1_9ASCO</name>
<keyword evidence="2" id="KW-0472">Membrane</keyword>
<dbReference type="EMBL" id="KV454477">
    <property type="protein sequence ID" value="ODV62168.1"/>
    <property type="molecule type" value="Genomic_DNA"/>
</dbReference>
<feature type="transmembrane region" description="Helical" evidence="2">
    <location>
        <begin position="358"/>
        <end position="379"/>
    </location>
</feature>
<feature type="compositionally biased region" description="Polar residues" evidence="1">
    <location>
        <begin position="66"/>
        <end position="99"/>
    </location>
</feature>
<feature type="compositionally biased region" description="Basic residues" evidence="1">
    <location>
        <begin position="110"/>
        <end position="124"/>
    </location>
</feature>
<evidence type="ECO:0000313" key="4">
    <source>
        <dbReference type="Proteomes" id="UP000095038"/>
    </source>
</evidence>
<evidence type="ECO:0000313" key="3">
    <source>
        <dbReference type="EMBL" id="ODV62168.1"/>
    </source>
</evidence>
<feature type="compositionally biased region" description="Basic residues" evidence="1">
    <location>
        <begin position="261"/>
        <end position="278"/>
    </location>
</feature>
<feature type="compositionally biased region" description="Low complexity" evidence="1">
    <location>
        <begin position="125"/>
        <end position="135"/>
    </location>
</feature>
<sequence>MDPLNPSLLSPLKQLQLPPKIERAKVPIYKSKTLDTLPSYQKTLNSFETNNNNNDDLSINTNTNNPSNHSLSDVFRSNTSYNSHIKKLSSSTQPESNTISKEELPERPKLIRRSSMKTPGRSRRNSSVDSSRRVSFNPTVDINKFDNKQPPILNKLETEKIKRSESAQNLRISNYLNGIFPDSVSNSLNDSNDNNDFEVQIINKSDKGDPFSIQNNRNAVLFNGTDPNQIRDTDNSHQNMFKIDNSLNSNGNRRKNDNSITHKKLRKKKNSGSRHKRESSKNLVYSTEKLKKKALRLNKPNTGDNPELIKILMILSYVCFSNDYTNENFLQNYPKYYHSITFDNRYERARHVRNISSFYSFILIVLVILIISVPSFIFLELFV</sequence>
<evidence type="ECO:0000256" key="1">
    <source>
        <dbReference type="SAM" id="MobiDB-lite"/>
    </source>
</evidence>
<gene>
    <name evidence="3" type="ORF">ASCRUDRAFT_132596</name>
</gene>
<protein>
    <submittedName>
        <fullName evidence="3">Uncharacterized protein</fullName>
    </submittedName>
</protein>
<reference evidence="4" key="1">
    <citation type="submission" date="2016-05" db="EMBL/GenBank/DDBJ databases">
        <title>Comparative genomics of biotechnologically important yeasts.</title>
        <authorList>
            <consortium name="DOE Joint Genome Institute"/>
            <person name="Riley R."/>
            <person name="Haridas S."/>
            <person name="Wolfe K.H."/>
            <person name="Lopes M.R."/>
            <person name="Hittinger C.T."/>
            <person name="Goker M."/>
            <person name="Salamov A."/>
            <person name="Wisecaver J."/>
            <person name="Long T.M."/>
            <person name="Aerts A.L."/>
            <person name="Barry K."/>
            <person name="Choi C."/>
            <person name="Clum A."/>
            <person name="Coughlan A.Y."/>
            <person name="Deshpande S."/>
            <person name="Douglass A.P."/>
            <person name="Hanson S.J."/>
            <person name="Klenk H.-P."/>
            <person name="Labutti K."/>
            <person name="Lapidus A."/>
            <person name="Lindquist E."/>
            <person name="Lipzen A."/>
            <person name="Meier-Kolthoff J.P."/>
            <person name="Ohm R.A."/>
            <person name="Otillar R.P."/>
            <person name="Pangilinan J."/>
            <person name="Peng Y."/>
            <person name="Rokas A."/>
            <person name="Rosa C.A."/>
            <person name="Scheuner C."/>
            <person name="Sibirny A.A."/>
            <person name="Slot J.C."/>
            <person name="Stielow J.B."/>
            <person name="Sun H."/>
            <person name="Kurtzman C.P."/>
            <person name="Blackwell M."/>
            <person name="Grigoriev I.V."/>
            <person name="Jeffries T.W."/>
        </authorList>
    </citation>
    <scope>NUCLEOTIDE SEQUENCE [LARGE SCALE GENOMIC DNA]</scope>
    <source>
        <strain evidence="4">DSM 1968</strain>
    </source>
</reference>
<feature type="region of interest" description="Disordered" evidence="1">
    <location>
        <begin position="223"/>
        <end position="282"/>
    </location>
</feature>
<dbReference type="GeneID" id="30962681"/>
<feature type="compositionally biased region" description="Low complexity" evidence="1">
    <location>
        <begin position="47"/>
        <end position="65"/>
    </location>
</feature>
<feature type="region of interest" description="Disordered" evidence="1">
    <location>
        <begin position="47"/>
        <end position="135"/>
    </location>
</feature>
<keyword evidence="4" id="KW-1185">Reference proteome</keyword>